<dbReference type="AlphaFoldDB" id="A0A1X0S1H2"/>
<evidence type="ECO:0000256" key="1">
    <source>
        <dbReference type="ARBA" id="ARBA00004141"/>
    </source>
</evidence>
<dbReference type="OMA" id="FGENTNP"/>
<evidence type="ECO:0000256" key="2">
    <source>
        <dbReference type="ARBA" id="ARBA00008066"/>
    </source>
</evidence>
<gene>
    <name evidence="10" type="ORF">BCV71DRAFT_235197</name>
</gene>
<feature type="transmembrane region" description="Helical" evidence="8">
    <location>
        <begin position="365"/>
        <end position="382"/>
    </location>
</feature>
<evidence type="ECO:0000313" key="11">
    <source>
        <dbReference type="Proteomes" id="UP000242381"/>
    </source>
</evidence>
<feature type="transmembrane region" description="Helical" evidence="8">
    <location>
        <begin position="419"/>
        <end position="444"/>
    </location>
</feature>
<feature type="transmembrane region" description="Helical" evidence="8">
    <location>
        <begin position="126"/>
        <end position="148"/>
    </location>
</feature>
<evidence type="ECO:0000256" key="4">
    <source>
        <dbReference type="ARBA" id="ARBA00022692"/>
    </source>
</evidence>
<dbReference type="PANTHER" id="PTHR22950:SF692">
    <property type="entry name" value="TRANSMEMBRANE AMINO ACID TRANSPORTER FAMILY PROTEIN"/>
    <property type="match status" value="1"/>
</dbReference>
<keyword evidence="7 8" id="KW-0472">Membrane</keyword>
<evidence type="ECO:0000313" key="10">
    <source>
        <dbReference type="EMBL" id="ORE18152.1"/>
    </source>
</evidence>
<comment type="subcellular location">
    <subcellularLocation>
        <location evidence="1">Membrane</location>
        <topology evidence="1">Multi-pass membrane protein</topology>
    </subcellularLocation>
</comment>
<proteinExistence type="inferred from homology"/>
<dbReference type="Proteomes" id="UP000242381">
    <property type="component" value="Unassembled WGS sequence"/>
</dbReference>
<dbReference type="EMBL" id="KV921337">
    <property type="protein sequence ID" value="ORE18152.1"/>
    <property type="molecule type" value="Genomic_DNA"/>
</dbReference>
<feature type="transmembrane region" description="Helical" evidence="8">
    <location>
        <begin position="212"/>
        <end position="231"/>
    </location>
</feature>
<protein>
    <recommendedName>
        <fullName evidence="9">Amino acid transporter transmembrane domain-containing protein</fullName>
    </recommendedName>
</protein>
<feature type="domain" description="Amino acid transporter transmembrane" evidence="9">
    <location>
        <begin position="50"/>
        <end position="438"/>
    </location>
</feature>
<name>A0A1X0S1H2_RHIZD</name>
<feature type="transmembrane region" description="Helical" evidence="8">
    <location>
        <begin position="55"/>
        <end position="75"/>
    </location>
</feature>
<evidence type="ECO:0000259" key="9">
    <source>
        <dbReference type="Pfam" id="PF01490"/>
    </source>
</evidence>
<keyword evidence="5" id="KW-0029">Amino-acid transport</keyword>
<organism evidence="10 11">
    <name type="scientific">Rhizopus microsporus</name>
    <dbReference type="NCBI Taxonomy" id="58291"/>
    <lineage>
        <taxon>Eukaryota</taxon>
        <taxon>Fungi</taxon>
        <taxon>Fungi incertae sedis</taxon>
        <taxon>Mucoromycota</taxon>
        <taxon>Mucoromycotina</taxon>
        <taxon>Mucoromycetes</taxon>
        <taxon>Mucorales</taxon>
        <taxon>Mucorineae</taxon>
        <taxon>Rhizopodaceae</taxon>
        <taxon>Rhizopus</taxon>
    </lineage>
</organism>
<sequence length="449" mass="50678">MSKSAPASLYMCSANVSLETREEKESIVEELEDGADKNDKDDLNEKGHVSNTSTLFSIICVVAGTGILAIAHALSRSGWIGLLFLFTSAVMSHYTGVLLIRCLYAIPGKRLTGYADIGYAAFGKPGSIIGFLFSQLMLFLTPTIYIMMASENLSQILMDYGLIWFHRRTCVWMLCILVGIPFFCVRHMKDVSYLRQPTQTKVLIKSCDRHRYQYFVASMATVCFILIVCVISDMKKAPGTSHAVVVPQNLPMTFSTFSFSYCGHVIYPHLEQSMRMPKRWPQVLLVSTCTISLFYFTIGCIGYWVYGNQVESPIYASLPSNAAQHVAMLVITLHVLLTVPFYLYVFTLPFEGQRRRKWKRLMMRAAEMVGCGLVAILVPFRFSDLMNLVGTLVTDILTFVLPILFYIKLKPQLRWYDWMMCILTVSMGIFCGAFGTLDAIQVMMSHVTQ</sequence>
<keyword evidence="3" id="KW-0813">Transport</keyword>
<feature type="transmembrane region" description="Helical" evidence="8">
    <location>
        <begin position="82"/>
        <end position="106"/>
    </location>
</feature>
<reference evidence="10 11" key="1">
    <citation type="journal article" date="2016" name="Proc. Natl. Acad. Sci. U.S.A.">
        <title>Lipid metabolic changes in an early divergent fungus govern the establishment of a mutualistic symbiosis with endobacteria.</title>
        <authorList>
            <person name="Lastovetsky O.A."/>
            <person name="Gaspar M.L."/>
            <person name="Mondo S.J."/>
            <person name="LaButti K.M."/>
            <person name="Sandor L."/>
            <person name="Grigoriev I.V."/>
            <person name="Henry S.A."/>
            <person name="Pawlowska T.E."/>
        </authorList>
    </citation>
    <scope>NUCLEOTIDE SEQUENCE [LARGE SCALE GENOMIC DNA]</scope>
    <source>
        <strain evidence="10 11">ATCC 11559</strain>
    </source>
</reference>
<dbReference type="PANTHER" id="PTHR22950">
    <property type="entry name" value="AMINO ACID TRANSPORTER"/>
    <property type="match status" value="1"/>
</dbReference>
<keyword evidence="4 8" id="KW-0812">Transmembrane</keyword>
<feature type="transmembrane region" description="Helical" evidence="8">
    <location>
        <begin position="388"/>
        <end position="407"/>
    </location>
</feature>
<comment type="similarity">
    <text evidence="2">Belongs to the amino acid/polyamine transporter 2 family.</text>
</comment>
<evidence type="ECO:0000256" key="3">
    <source>
        <dbReference type="ARBA" id="ARBA00022448"/>
    </source>
</evidence>
<dbReference type="VEuPathDB" id="FungiDB:BCV72DRAFT_306887"/>
<keyword evidence="6 8" id="KW-1133">Transmembrane helix</keyword>
<dbReference type="InterPro" id="IPR013057">
    <property type="entry name" value="AA_transpt_TM"/>
</dbReference>
<feature type="transmembrane region" description="Helical" evidence="8">
    <location>
        <begin position="283"/>
        <end position="306"/>
    </location>
</feature>
<dbReference type="GO" id="GO:0015179">
    <property type="term" value="F:L-amino acid transmembrane transporter activity"/>
    <property type="evidence" value="ECO:0007669"/>
    <property type="project" value="TreeGrafter"/>
</dbReference>
<feature type="transmembrane region" description="Helical" evidence="8">
    <location>
        <begin position="169"/>
        <end position="188"/>
    </location>
</feature>
<evidence type="ECO:0000256" key="5">
    <source>
        <dbReference type="ARBA" id="ARBA00022970"/>
    </source>
</evidence>
<dbReference type="GO" id="GO:0005774">
    <property type="term" value="C:vacuolar membrane"/>
    <property type="evidence" value="ECO:0007669"/>
    <property type="project" value="TreeGrafter"/>
</dbReference>
<accession>A0A1X0S1H2</accession>
<evidence type="ECO:0000256" key="6">
    <source>
        <dbReference type="ARBA" id="ARBA00022989"/>
    </source>
</evidence>
<dbReference type="Pfam" id="PF01490">
    <property type="entry name" value="Aa_trans"/>
    <property type="match status" value="1"/>
</dbReference>
<evidence type="ECO:0000256" key="7">
    <source>
        <dbReference type="ARBA" id="ARBA00023136"/>
    </source>
</evidence>
<evidence type="ECO:0000256" key="8">
    <source>
        <dbReference type="SAM" id="Phobius"/>
    </source>
</evidence>
<feature type="transmembrane region" description="Helical" evidence="8">
    <location>
        <begin position="326"/>
        <end position="345"/>
    </location>
</feature>